<gene>
    <name evidence="2" type="ORF">M6B38_262955</name>
</gene>
<sequence>MSIVPSLSPTEPFLLPNSLSLSPRLKLLLTFFRSDPAVRPIDEWQLRNSLLRFLSLPPLSLSVPDDDLLVKKRADLHKRRRDEPVASGTLYVRELGFLKKKKKEGEDAGGGGDEWKRFAEWRESVVRTLGGIELNLEGVGFEMRVEVPEGDDFEKMKRSWEEFQPLPGNRNYLRGAARRPDTIIVQGLPSRWFAEPRVSSKPSMLVSHTIFSAIGKIRKLNVAADDDLGKKGDETGGEIVSGIQCKICVQFETYDDFCDAMKVLCGRSLQKEGSRLKVDYEVAWDRNGFFKNVQQGLGSSHVQKRDDQVPALVGNIRNETRRHRSEVLHSDSSRQTKRFRE</sequence>
<evidence type="ECO:0000256" key="1">
    <source>
        <dbReference type="SAM" id="MobiDB-lite"/>
    </source>
</evidence>
<feature type="compositionally biased region" description="Basic and acidic residues" evidence="1">
    <location>
        <begin position="325"/>
        <end position="334"/>
    </location>
</feature>
<dbReference type="EMBL" id="JANAVB010002396">
    <property type="protein sequence ID" value="KAJ6851059.1"/>
    <property type="molecule type" value="Genomic_DNA"/>
</dbReference>
<organism evidence="2 3">
    <name type="scientific">Iris pallida</name>
    <name type="common">Sweet iris</name>
    <dbReference type="NCBI Taxonomy" id="29817"/>
    <lineage>
        <taxon>Eukaryota</taxon>
        <taxon>Viridiplantae</taxon>
        <taxon>Streptophyta</taxon>
        <taxon>Embryophyta</taxon>
        <taxon>Tracheophyta</taxon>
        <taxon>Spermatophyta</taxon>
        <taxon>Magnoliopsida</taxon>
        <taxon>Liliopsida</taxon>
        <taxon>Asparagales</taxon>
        <taxon>Iridaceae</taxon>
        <taxon>Iridoideae</taxon>
        <taxon>Irideae</taxon>
        <taxon>Iris</taxon>
    </lineage>
</organism>
<comment type="caution">
    <text evidence="2">The sequence shown here is derived from an EMBL/GenBank/DDBJ whole genome shotgun (WGS) entry which is preliminary data.</text>
</comment>
<dbReference type="PANTHER" id="PTHR12484">
    <property type="entry name" value="B-LYMPHOCYTE ANTIGEN-RELATED"/>
    <property type="match status" value="1"/>
</dbReference>
<dbReference type="Proteomes" id="UP001140949">
    <property type="component" value="Unassembled WGS sequence"/>
</dbReference>
<evidence type="ECO:0000313" key="3">
    <source>
        <dbReference type="Proteomes" id="UP001140949"/>
    </source>
</evidence>
<dbReference type="InterPro" id="IPR056852">
    <property type="entry name" value="AK17A/B"/>
</dbReference>
<dbReference type="Pfam" id="PF25015">
    <property type="entry name" value="RBD_AKAP-17A"/>
    <property type="match status" value="1"/>
</dbReference>
<reference evidence="2" key="1">
    <citation type="journal article" date="2023" name="GigaByte">
        <title>Genome assembly of the bearded iris, Iris pallida Lam.</title>
        <authorList>
            <person name="Bruccoleri R.E."/>
            <person name="Oakeley E.J."/>
            <person name="Faust A.M.E."/>
            <person name="Altorfer M."/>
            <person name="Dessus-Babus S."/>
            <person name="Burckhardt D."/>
            <person name="Oertli M."/>
            <person name="Naumann U."/>
            <person name="Petersen F."/>
            <person name="Wong J."/>
        </authorList>
    </citation>
    <scope>NUCLEOTIDE SEQUENCE</scope>
    <source>
        <strain evidence="2">GSM-AAB239-AS_SAM_17_03QT</strain>
    </source>
</reference>
<protein>
    <submittedName>
        <fullName evidence="2">A-kinase anchor protein 17A isoform X2</fullName>
    </submittedName>
</protein>
<accession>A0AAX6ICT1</accession>
<feature type="region of interest" description="Disordered" evidence="1">
    <location>
        <begin position="320"/>
        <end position="341"/>
    </location>
</feature>
<name>A0AAX6ICT1_IRIPA</name>
<dbReference type="AlphaFoldDB" id="A0AAX6ICT1"/>
<dbReference type="PANTHER" id="PTHR12484:SF4">
    <property type="entry name" value="A-KINASE ANCHOR PROTEIN 17A"/>
    <property type="match status" value="1"/>
</dbReference>
<proteinExistence type="predicted"/>
<reference evidence="2" key="2">
    <citation type="submission" date="2023-04" db="EMBL/GenBank/DDBJ databases">
        <authorList>
            <person name="Bruccoleri R.E."/>
            <person name="Oakeley E.J."/>
            <person name="Faust A.-M."/>
            <person name="Dessus-Babus S."/>
            <person name="Altorfer M."/>
            <person name="Burckhardt D."/>
            <person name="Oertli M."/>
            <person name="Naumann U."/>
            <person name="Petersen F."/>
            <person name="Wong J."/>
        </authorList>
    </citation>
    <scope>NUCLEOTIDE SEQUENCE</scope>
    <source>
        <strain evidence="2">GSM-AAB239-AS_SAM_17_03QT</strain>
        <tissue evidence="2">Leaf</tissue>
    </source>
</reference>
<keyword evidence="3" id="KW-1185">Reference proteome</keyword>
<evidence type="ECO:0000313" key="2">
    <source>
        <dbReference type="EMBL" id="KAJ6851059.1"/>
    </source>
</evidence>